<reference evidence="3" key="2">
    <citation type="submission" date="2022-01" db="EMBL/GenBank/DDBJ databases">
        <authorList>
            <person name="Yamashiro T."/>
            <person name="Shiraishi A."/>
            <person name="Satake H."/>
            <person name="Nakayama K."/>
        </authorList>
    </citation>
    <scope>NUCLEOTIDE SEQUENCE</scope>
</reference>
<dbReference type="InterPro" id="IPR000270">
    <property type="entry name" value="PB1_dom"/>
</dbReference>
<organism evidence="3 4">
    <name type="scientific">Tanacetum coccineum</name>
    <dbReference type="NCBI Taxonomy" id="301880"/>
    <lineage>
        <taxon>Eukaryota</taxon>
        <taxon>Viridiplantae</taxon>
        <taxon>Streptophyta</taxon>
        <taxon>Embryophyta</taxon>
        <taxon>Tracheophyta</taxon>
        <taxon>Spermatophyta</taxon>
        <taxon>Magnoliopsida</taxon>
        <taxon>eudicotyledons</taxon>
        <taxon>Gunneridae</taxon>
        <taxon>Pentapetalae</taxon>
        <taxon>asterids</taxon>
        <taxon>campanulids</taxon>
        <taxon>Asterales</taxon>
        <taxon>Asteraceae</taxon>
        <taxon>Asteroideae</taxon>
        <taxon>Anthemideae</taxon>
        <taxon>Anthemidinae</taxon>
        <taxon>Tanacetum</taxon>
    </lineage>
</organism>
<dbReference type="SUPFAM" id="SSF54277">
    <property type="entry name" value="CAD &amp; PB1 domains"/>
    <property type="match status" value="1"/>
</dbReference>
<protein>
    <submittedName>
        <fullName evidence="3">PB1 domain-containing protein</fullName>
    </submittedName>
</protein>
<dbReference type="PANTHER" id="PTHR31066">
    <property type="entry name" value="OS05G0427100 PROTEIN-RELATED"/>
    <property type="match status" value="1"/>
</dbReference>
<evidence type="ECO:0000259" key="2">
    <source>
        <dbReference type="SMART" id="SM00666"/>
    </source>
</evidence>
<dbReference type="PANTHER" id="PTHR31066:SF10">
    <property type="entry name" value="OCTICOSAPEPTIDE_PHOX_BEM1P FAMILY PROTEIN"/>
    <property type="match status" value="1"/>
</dbReference>
<evidence type="ECO:0000313" key="3">
    <source>
        <dbReference type="EMBL" id="GJT56612.1"/>
    </source>
</evidence>
<dbReference type="Pfam" id="PF00564">
    <property type="entry name" value="PB1"/>
    <property type="match status" value="1"/>
</dbReference>
<feature type="domain" description="PB1" evidence="2">
    <location>
        <begin position="106"/>
        <end position="194"/>
    </location>
</feature>
<proteinExistence type="predicted"/>
<dbReference type="SMART" id="SM00666">
    <property type="entry name" value="PB1"/>
    <property type="match status" value="1"/>
</dbReference>
<gene>
    <name evidence="3" type="ORF">Tco_0991666</name>
</gene>
<comment type="caution">
    <text evidence="3">The sequence shown here is derived from an EMBL/GenBank/DDBJ whole genome shotgun (WGS) entry which is preliminary data.</text>
</comment>
<dbReference type="InterPro" id="IPR053198">
    <property type="entry name" value="Gynoecium_Dev_Regulator"/>
</dbReference>
<evidence type="ECO:0000256" key="1">
    <source>
        <dbReference type="SAM" id="MobiDB-lite"/>
    </source>
</evidence>
<dbReference type="EMBL" id="BQNB010016860">
    <property type="protein sequence ID" value="GJT56612.1"/>
    <property type="molecule type" value="Genomic_DNA"/>
</dbReference>
<feature type="region of interest" description="Disordered" evidence="1">
    <location>
        <begin position="197"/>
        <end position="241"/>
    </location>
</feature>
<keyword evidence="4" id="KW-1185">Reference proteome</keyword>
<sequence length="300" mass="33127">MTQRLTLKLEAWLCRYATIHAIYNIGYNKGAQRNREAEVFHVSNDDAAVAKKRLKDKQLEEKTNTDCLVKEQENVHRGIKVGANVGNRSTWARGSRGYGGRILPRYPDGKLRYHGGHTRVLAVVRSIEFSELMTKLEELCGKPVTLRCQLPTEDLDALVTITSDEDLMNLIEEYDRTPCPHSSSIKIRAFLSLPKQKSTPKLPLQSGSTASGSGSGSAGSGSRSGSVSPNSPSPSFSAERMTGDGVLNRCVYTSAKPPLSGTLSMPLSYNKSGPKMPYYGYRNPNPNNRIYLVHNGNHWQ</sequence>
<evidence type="ECO:0000313" key="4">
    <source>
        <dbReference type="Proteomes" id="UP001151760"/>
    </source>
</evidence>
<dbReference type="Proteomes" id="UP001151760">
    <property type="component" value="Unassembled WGS sequence"/>
</dbReference>
<reference evidence="3" key="1">
    <citation type="journal article" date="2022" name="Int. J. Mol. Sci.">
        <title>Draft Genome of Tanacetum Coccineum: Genomic Comparison of Closely Related Tanacetum-Family Plants.</title>
        <authorList>
            <person name="Yamashiro T."/>
            <person name="Shiraishi A."/>
            <person name="Nakayama K."/>
            <person name="Satake H."/>
        </authorList>
    </citation>
    <scope>NUCLEOTIDE SEQUENCE</scope>
</reference>
<dbReference type="Gene3D" id="3.10.20.90">
    <property type="entry name" value="Phosphatidylinositol 3-kinase Catalytic Subunit, Chain A, domain 1"/>
    <property type="match status" value="1"/>
</dbReference>
<feature type="compositionally biased region" description="Low complexity" evidence="1">
    <location>
        <begin position="220"/>
        <end position="238"/>
    </location>
</feature>
<name>A0ABQ5F087_9ASTR</name>
<accession>A0ABQ5F087</accession>
<dbReference type="CDD" id="cd06410">
    <property type="entry name" value="PB1_UP2"/>
    <property type="match status" value="1"/>
</dbReference>